<dbReference type="InterPro" id="IPR011042">
    <property type="entry name" value="6-blade_b-propeller_TolB-like"/>
</dbReference>
<dbReference type="CDD" id="cd07067">
    <property type="entry name" value="HP_PGM_like"/>
    <property type="match status" value="1"/>
</dbReference>
<dbReference type="Gene3D" id="2.120.10.30">
    <property type="entry name" value="TolB, C-terminal domain"/>
    <property type="match status" value="1"/>
</dbReference>
<dbReference type="SUPFAM" id="SSF69304">
    <property type="entry name" value="Tricorn protease N-terminal domain"/>
    <property type="match status" value="1"/>
</dbReference>
<accession>A0A382A7J9</accession>
<gene>
    <name evidence="1" type="ORF">METZ01_LOCUS150382</name>
</gene>
<proteinExistence type="predicted"/>
<evidence type="ECO:0000313" key="1">
    <source>
        <dbReference type="EMBL" id="SVA97528.1"/>
    </source>
</evidence>
<dbReference type="Gene3D" id="3.40.50.1240">
    <property type="entry name" value="Phosphoglycerate mutase-like"/>
    <property type="match status" value="1"/>
</dbReference>
<protein>
    <submittedName>
        <fullName evidence="1">Uncharacterized protein</fullName>
    </submittedName>
</protein>
<dbReference type="InterPro" id="IPR013078">
    <property type="entry name" value="His_Pase_superF_clade-1"/>
</dbReference>
<dbReference type="SMART" id="SM00855">
    <property type="entry name" value="PGAM"/>
    <property type="match status" value="1"/>
</dbReference>
<dbReference type="SUPFAM" id="SSF53254">
    <property type="entry name" value="Phosphoglycerate mutase-like"/>
    <property type="match status" value="1"/>
</dbReference>
<name>A0A382A7J9_9ZZZZ</name>
<reference evidence="1" key="1">
    <citation type="submission" date="2018-05" db="EMBL/GenBank/DDBJ databases">
        <authorList>
            <person name="Lanie J.A."/>
            <person name="Ng W.-L."/>
            <person name="Kazmierczak K.M."/>
            <person name="Andrzejewski T.M."/>
            <person name="Davidsen T.M."/>
            <person name="Wayne K.J."/>
            <person name="Tettelin H."/>
            <person name="Glass J.I."/>
            <person name="Rusch D."/>
            <person name="Podicherti R."/>
            <person name="Tsui H.-C.T."/>
            <person name="Winkler M.E."/>
        </authorList>
    </citation>
    <scope>NUCLEOTIDE SEQUENCE</scope>
</reference>
<dbReference type="InterPro" id="IPR029033">
    <property type="entry name" value="His_PPase_superfam"/>
</dbReference>
<sequence length="433" mass="48130">MRSKFLLVLTLFLTAASAQSATDVYLFDLKAVDNLFTVSNPVNISDNRGYDNQPSFMKNGQEVLFTSTRNGQTDIVRYNIRRNRKTWLTDTEGSEYSPLQIGSTQTFSAILLEEDGTQLLYKYNMRSGKGEVLVPDLKIGYHSWVDRNRLLSFVLGDPPTLQLSYLKDGANRVLDSTIGRSLHPIPGKSLMSYVSKQKEPWSINSIHPETGEIDFIMNTLEGSEDYAWTPSGTIIMGQKTKLYKFDPDRDSKWVEIGDLSNSGLSSITRLAVSPKGDKIAVVAAEEACRPAAVYLFRHAEKMIIPGEDDPDLTSEGFKRAEALALAMSDIEAGAVYSSQYKRTRQTIAPLSKAWSVEAVIIPADDPEKQIDVLFKNHCGENVVIAGHSNTLPGLIDLLAIPEKITIEDNQYGDLYVVLWKDGIPTLRVDHVGN</sequence>
<dbReference type="AlphaFoldDB" id="A0A382A7J9"/>
<dbReference type="EMBL" id="UINC01024250">
    <property type="protein sequence ID" value="SVA97528.1"/>
    <property type="molecule type" value="Genomic_DNA"/>
</dbReference>
<dbReference type="Pfam" id="PF00300">
    <property type="entry name" value="His_Phos_1"/>
    <property type="match status" value="1"/>
</dbReference>
<organism evidence="1">
    <name type="scientific">marine metagenome</name>
    <dbReference type="NCBI Taxonomy" id="408172"/>
    <lineage>
        <taxon>unclassified sequences</taxon>
        <taxon>metagenomes</taxon>
        <taxon>ecological metagenomes</taxon>
    </lineage>
</organism>